<accession>A0A2I6J1M4</accession>
<keyword evidence="1" id="KW-1133">Transmembrane helix</keyword>
<protein>
    <submittedName>
        <fullName evidence="2">Uncharacterized protein</fullName>
    </submittedName>
</protein>
<name>A0A2I6J1M4_VACCV</name>
<dbReference type="EMBL" id="MG012795">
    <property type="protein sequence ID" value="AUL80362.1"/>
    <property type="molecule type" value="Genomic_DNA"/>
</dbReference>
<dbReference type="Proteomes" id="UP000270450">
    <property type="component" value="Segment"/>
</dbReference>
<keyword evidence="1" id="KW-0472">Membrane</keyword>
<organism evidence="2">
    <name type="scientific">Vaccinia virus</name>
    <name type="common">VACV</name>
    <name type="synonym">Orthopoxvirus vaccinia</name>
    <dbReference type="NCBI Taxonomy" id="10245"/>
    <lineage>
        <taxon>Viruses</taxon>
        <taxon>Varidnaviria</taxon>
        <taxon>Bamfordvirae</taxon>
        <taxon>Nucleocytoviricota</taxon>
        <taxon>Pokkesviricetes</taxon>
        <taxon>Chitovirales</taxon>
        <taxon>Poxviridae</taxon>
        <taxon>Chordopoxvirinae</taxon>
        <taxon>Orthopoxvirus</taxon>
    </lineage>
</organism>
<evidence type="ECO:0000256" key="1">
    <source>
        <dbReference type="SAM" id="Phobius"/>
    </source>
</evidence>
<sequence>MYTINEQNCENYNISHGVVCYLTTVTEVIIYFKFLKIIFSIIYITMSMTINYIIRSNFKIMFSQ</sequence>
<reference evidence="2" key="1">
    <citation type="journal article" date="2018" name="Emerg. Infect. Dis.">
        <title>Ocular Vaccinia Infection in Dairy Worker, Brazil.</title>
        <authorList>
            <person name="Teixeira Lima M."/>
            <person name="Pereira Oliveira G."/>
            <person name="Bretas de Oliveira D."/>
            <person name="Mesquita Vaz S."/>
            <person name="de Souza Trindade G."/>
            <person name="Santos Abrahao J."/>
            <person name="Geessien Kroon E."/>
        </authorList>
    </citation>
    <scope>NUCLEOTIDE SEQUENCE [LARGE SCALE GENOMIC DNA]</scope>
    <source>
        <strain evidence="2">CEyV1</strain>
    </source>
</reference>
<keyword evidence="1" id="KW-0812">Transmembrane</keyword>
<proteinExistence type="predicted"/>
<feature type="transmembrane region" description="Helical" evidence="1">
    <location>
        <begin position="34"/>
        <end position="54"/>
    </location>
</feature>
<evidence type="ECO:0000313" key="2">
    <source>
        <dbReference type="EMBL" id="AUL80362.1"/>
    </source>
</evidence>